<dbReference type="GO" id="GO:0009003">
    <property type="term" value="F:signal peptidase activity"/>
    <property type="evidence" value="ECO:0007669"/>
    <property type="project" value="UniProtKB-EC"/>
</dbReference>
<keyword evidence="6" id="KW-0472">Membrane</keyword>
<dbReference type="InterPro" id="IPR019533">
    <property type="entry name" value="Peptidase_S26"/>
</dbReference>
<organism evidence="9 10">
    <name type="scientific">Antiquaquibacter soli</name>
    <dbReference type="NCBI Taxonomy" id="3064523"/>
    <lineage>
        <taxon>Bacteria</taxon>
        <taxon>Bacillati</taxon>
        <taxon>Actinomycetota</taxon>
        <taxon>Actinomycetes</taxon>
        <taxon>Micrococcales</taxon>
        <taxon>Microbacteriaceae</taxon>
        <taxon>Antiquaquibacter</taxon>
    </lineage>
</organism>
<dbReference type="InterPro" id="IPR019758">
    <property type="entry name" value="Pept_S26A_signal_pept_1_CS"/>
</dbReference>
<dbReference type="InterPro" id="IPR036286">
    <property type="entry name" value="LexA/Signal_pep-like_sf"/>
</dbReference>
<keyword evidence="5 6" id="KW-0378">Hydrolase</keyword>
<dbReference type="Pfam" id="PF10502">
    <property type="entry name" value="Peptidase_S26"/>
    <property type="match status" value="1"/>
</dbReference>
<comment type="subcellular location">
    <subcellularLocation>
        <location evidence="2">Cell membrane</location>
        <topology evidence="2">Single-pass type II membrane protein</topology>
    </subcellularLocation>
    <subcellularLocation>
        <location evidence="6">Membrane</location>
        <topology evidence="6">Single-pass type II membrane protein</topology>
    </subcellularLocation>
</comment>
<evidence type="ECO:0000313" key="9">
    <source>
        <dbReference type="EMBL" id="MDO7882501.1"/>
    </source>
</evidence>
<reference evidence="9 10" key="1">
    <citation type="submission" date="2023-07" db="EMBL/GenBank/DDBJ databases">
        <title>Protaetiibacter sp. nov WY-16 isolated from soil.</title>
        <authorList>
            <person name="Liu B."/>
            <person name="Wan Y."/>
        </authorList>
    </citation>
    <scope>NUCLEOTIDE SEQUENCE [LARGE SCALE GENOMIC DNA]</scope>
    <source>
        <strain evidence="9 10">WY-16</strain>
    </source>
</reference>
<dbReference type="RefSeq" id="WP_305002875.1">
    <property type="nucleotide sequence ID" value="NZ_JAUQUB010000001.1"/>
</dbReference>
<keyword evidence="6" id="KW-0812">Transmembrane</keyword>
<dbReference type="InterPro" id="IPR000223">
    <property type="entry name" value="Pept_S26A_signal_pept_1"/>
</dbReference>
<dbReference type="PROSITE" id="PS00761">
    <property type="entry name" value="SPASE_I_3"/>
    <property type="match status" value="1"/>
</dbReference>
<evidence type="ECO:0000256" key="3">
    <source>
        <dbReference type="ARBA" id="ARBA00009370"/>
    </source>
</evidence>
<feature type="transmembrane region" description="Helical" evidence="6">
    <location>
        <begin position="37"/>
        <end position="56"/>
    </location>
</feature>
<evidence type="ECO:0000256" key="4">
    <source>
        <dbReference type="ARBA" id="ARBA00013208"/>
    </source>
</evidence>
<keyword evidence="10" id="KW-1185">Reference proteome</keyword>
<comment type="caution">
    <text evidence="9">The sequence shown here is derived from an EMBL/GenBank/DDBJ whole genome shotgun (WGS) entry which is preliminary data.</text>
</comment>
<evidence type="ECO:0000313" key="10">
    <source>
        <dbReference type="Proteomes" id="UP001241072"/>
    </source>
</evidence>
<keyword evidence="6" id="KW-1133">Transmembrane helix</keyword>
<name>A0ABT9BN89_9MICO</name>
<dbReference type="Proteomes" id="UP001241072">
    <property type="component" value="Unassembled WGS sequence"/>
</dbReference>
<feature type="domain" description="Peptidase S26" evidence="8">
    <location>
        <begin position="35"/>
        <end position="231"/>
    </location>
</feature>
<accession>A0ABT9BN89</accession>
<dbReference type="EMBL" id="JAUQUB010000001">
    <property type="protein sequence ID" value="MDO7882501.1"/>
    <property type="molecule type" value="Genomic_DNA"/>
</dbReference>
<evidence type="ECO:0000256" key="5">
    <source>
        <dbReference type="ARBA" id="ARBA00022801"/>
    </source>
</evidence>
<proteinExistence type="inferred from homology"/>
<keyword evidence="6" id="KW-0645">Protease</keyword>
<dbReference type="Gene3D" id="2.10.109.10">
    <property type="entry name" value="Umud Fragment, subunit A"/>
    <property type="match status" value="1"/>
</dbReference>
<feature type="compositionally biased region" description="Basic and acidic residues" evidence="7">
    <location>
        <begin position="1"/>
        <end position="24"/>
    </location>
</feature>
<dbReference type="NCBIfam" id="TIGR02227">
    <property type="entry name" value="sigpep_I_bact"/>
    <property type="match status" value="1"/>
</dbReference>
<dbReference type="PANTHER" id="PTHR43390:SF1">
    <property type="entry name" value="CHLOROPLAST PROCESSING PEPTIDASE"/>
    <property type="match status" value="1"/>
</dbReference>
<feature type="region of interest" description="Disordered" evidence="7">
    <location>
        <begin position="1"/>
        <end position="25"/>
    </location>
</feature>
<evidence type="ECO:0000256" key="6">
    <source>
        <dbReference type="RuleBase" id="RU362042"/>
    </source>
</evidence>
<gene>
    <name evidence="9" type="primary">lepB</name>
    <name evidence="9" type="ORF">Q5716_09720</name>
</gene>
<evidence type="ECO:0000256" key="2">
    <source>
        <dbReference type="ARBA" id="ARBA00004401"/>
    </source>
</evidence>
<dbReference type="CDD" id="cd06530">
    <property type="entry name" value="S26_SPase_I"/>
    <property type="match status" value="1"/>
</dbReference>
<dbReference type="PRINTS" id="PR00727">
    <property type="entry name" value="LEADERPTASE"/>
</dbReference>
<comment type="similarity">
    <text evidence="3 6">Belongs to the peptidase S26 family.</text>
</comment>
<evidence type="ECO:0000259" key="8">
    <source>
        <dbReference type="Pfam" id="PF10502"/>
    </source>
</evidence>
<sequence>MTDHTRDEAVAASDDRRAESDGKRPAGKGWKLFLRDVLLIFLAALVISFLIKTFLIRSFYIPSSSMEQTLHIDDRIIVNQLTPDLMPLEHGDVVVFRDPGGWLSPTVQEPTNWLVGAVDALLSFVGLTAPDSNDHLIKRIIGLPGDHVVCCNDFGQLVVNDVPLDEPYITIPSGSTKATRDDFDVTVPEGSLWVMGDNRYNSADSSFHKDDPTGGFVPIDNVVGRALLISWPIDRWAWLDNYPLTFAGVDEAGAGK</sequence>
<evidence type="ECO:0000256" key="1">
    <source>
        <dbReference type="ARBA" id="ARBA00000677"/>
    </source>
</evidence>
<protein>
    <recommendedName>
        <fullName evidence="4 6">Signal peptidase I</fullName>
        <ecNumber evidence="4 6">3.4.21.89</ecNumber>
    </recommendedName>
</protein>
<dbReference type="PANTHER" id="PTHR43390">
    <property type="entry name" value="SIGNAL PEPTIDASE I"/>
    <property type="match status" value="1"/>
</dbReference>
<dbReference type="EC" id="3.4.21.89" evidence="4 6"/>
<dbReference type="SUPFAM" id="SSF51306">
    <property type="entry name" value="LexA/Signal peptidase"/>
    <property type="match status" value="1"/>
</dbReference>
<evidence type="ECO:0000256" key="7">
    <source>
        <dbReference type="SAM" id="MobiDB-lite"/>
    </source>
</evidence>
<comment type="catalytic activity">
    <reaction evidence="1 6">
        <text>Cleavage of hydrophobic, N-terminal signal or leader sequences from secreted and periplasmic proteins.</text>
        <dbReference type="EC" id="3.4.21.89"/>
    </reaction>
</comment>